<dbReference type="GO" id="GO:0016887">
    <property type="term" value="F:ATP hydrolysis activity"/>
    <property type="evidence" value="ECO:0007669"/>
    <property type="project" value="InterPro"/>
</dbReference>
<accession>A0A096PF35</accession>
<organism evidence="2">
    <name type="scientific">Fusarium acuminatum CS5907</name>
    <dbReference type="NCBI Taxonomy" id="1318461"/>
    <lineage>
        <taxon>Eukaryota</taxon>
        <taxon>Fungi</taxon>
        <taxon>Dikarya</taxon>
        <taxon>Ascomycota</taxon>
        <taxon>Pezizomycotina</taxon>
        <taxon>Sordariomycetes</taxon>
        <taxon>Hypocreomycetidae</taxon>
        <taxon>Hypocreales</taxon>
        <taxon>Nectriaceae</taxon>
        <taxon>Fusarium</taxon>
        <taxon>Fusarium tricinctum species complex</taxon>
    </lineage>
</organism>
<gene>
    <name evidence="2" type="ORF">BN851_0024100</name>
</gene>
<feature type="domain" description="ORC1/DEAH AAA+ ATPase" evidence="1">
    <location>
        <begin position="70"/>
        <end position="157"/>
    </location>
</feature>
<dbReference type="Gene3D" id="3.40.50.300">
    <property type="entry name" value="P-loop containing nucleotide triphosphate hydrolases"/>
    <property type="match status" value="1"/>
</dbReference>
<name>A0A096PF35_9HYPO</name>
<dbReference type="AlphaFoldDB" id="A0A096PF35"/>
<evidence type="ECO:0000313" key="2">
    <source>
        <dbReference type="EMBL" id="CEG03301.1"/>
    </source>
</evidence>
<dbReference type="SUPFAM" id="SSF52540">
    <property type="entry name" value="P-loop containing nucleoside triphosphate hydrolases"/>
    <property type="match status" value="1"/>
</dbReference>
<sequence length="174" mass="19465">MDSFRVSSKFQTNSVLANEGDRSCDMLLTSARQSCRVLPFPRNLNFVCRSDLTIELKDSLLRASSSGHRISLWGTSGSGKTQIALDFAYSRREDPTCSVFWIHATNRTTFLRDVRAIGQRLGLSDYSNEKELLRAVCEGIESEPQWLVVFDGADDLAALDDDTGLNYSQQRSAE</sequence>
<evidence type="ECO:0000259" key="1">
    <source>
        <dbReference type="Pfam" id="PF13401"/>
    </source>
</evidence>
<dbReference type="Pfam" id="PF13401">
    <property type="entry name" value="AAA_22"/>
    <property type="match status" value="1"/>
</dbReference>
<dbReference type="InterPro" id="IPR049945">
    <property type="entry name" value="AAA_22"/>
</dbReference>
<dbReference type="InterPro" id="IPR027417">
    <property type="entry name" value="P-loop_NTPase"/>
</dbReference>
<comment type="caution">
    <text evidence="2">The sequence shown here is derived from an EMBL/GenBank/DDBJ whole genome shotgun (WGS) entry which is preliminary data.</text>
</comment>
<proteinExistence type="predicted"/>
<dbReference type="EMBL" id="CBMG010000469">
    <property type="protein sequence ID" value="CEG03301.1"/>
    <property type="molecule type" value="Genomic_DNA"/>
</dbReference>
<reference evidence="2" key="1">
    <citation type="submission" date="2013-05" db="EMBL/GenBank/DDBJ databases">
        <title>Draft genome sequences of six wheat associated Fusarium spp. isolates.</title>
        <authorList>
            <person name="Moolhuijzen P.M."/>
            <person name="Manners J.M."/>
            <person name="Wilcox S."/>
            <person name="Bellgard M.I."/>
            <person name="Gardiner D.M."/>
        </authorList>
    </citation>
    <scope>NUCLEOTIDE SEQUENCE</scope>
    <source>
        <strain evidence="2">CS5907</strain>
        <strain evidence="2">CS5907</strain>
    </source>
</reference>
<protein>
    <submittedName>
        <fullName evidence="2">WGS project CBMG000000000 data, contig CS5907-c000470</fullName>
    </submittedName>
</protein>